<keyword evidence="4" id="KW-0808">Transferase</keyword>
<proteinExistence type="inferred from homology"/>
<evidence type="ECO:0000256" key="3">
    <source>
        <dbReference type="ARBA" id="ARBA00022475"/>
    </source>
</evidence>
<evidence type="ECO:0000256" key="4">
    <source>
        <dbReference type="ARBA" id="ARBA00022679"/>
    </source>
</evidence>
<dbReference type="Pfam" id="PF04464">
    <property type="entry name" value="Glyphos_transf"/>
    <property type="match status" value="1"/>
</dbReference>
<evidence type="ECO:0000313" key="8">
    <source>
        <dbReference type="Proteomes" id="UP001380601"/>
    </source>
</evidence>
<dbReference type="SUPFAM" id="SSF53756">
    <property type="entry name" value="UDP-Glycosyltransferase/glycogen phosphorylase"/>
    <property type="match status" value="1"/>
</dbReference>
<keyword evidence="3" id="KW-1003">Cell membrane</keyword>
<dbReference type="InterPro" id="IPR043149">
    <property type="entry name" value="TagF_N"/>
</dbReference>
<sequence length="793" mass="93968">MPTEKILNEAQYELSQLYDNKYEKILSKNLGQRIIEHYNNYKNEEIESKTILYETFHGKSLTDNPYAIFKKIIHDEKFRDYQHIWVINNSEPYKDYQKIKNVKFVSVNSDEYLYYLATAKYLINNTSFPPYFLKRKEQIYLNTWHGTPLKTLGKDMKGPLNQLKNLQRNFIQADYILSPNAFTTEKLAASHNLIGIYEGEFLETGYPRIDLITETKEKDIIKKLKKYIKVNPKKKLVLYAPTWRGNVGEEKDIKKEIKDIIRNMQNNLGDSYQLLLKVHPLLFKFFKNDKELGAIFIPDFIDMCEILSVIDVLITDYSSVFFDFYVRNKPIILYTYDKEEYLKERGTYLEFEDLGCYIANNQKELNQLLQNPEYLEGCAVNEFVEWQDGTATDKVIKALFNGTQDLDYAKKISNNKKNVLIFVDDFNEKDFEKKIAFINNMSREGNNIIVLTKDKLKYEEENQLKQLTDIKLFFRFGKLNVSKELWIEYMLLMEQQNVHLNQSKLEQVSLNEIHRLLGYIEINKIYNLSSNKFWKNILGNFPIASKSKFQYLGKHDLQIIEEDEFFFNKNENRRFERFISFEAGALAIKNNYKDIQFIYSETENENTNSSIIERDNNYFIPTVSNSINTQYIMVKQNILNEDFVLVDAANQSFKEIMAFYYRFNKNISARVARLILINVSHDLIDDINQEIQERDLVMPVLKEEGDLYYLAHKSKFYFVLEDLKDAFYKIASALQNDIDVKVCDESYINKTLKLDMEYINNWEAFLPLFKKYDLLSSSNKEKRSDERVEILNV</sequence>
<dbReference type="EMBL" id="JBBWSC010000001">
    <property type="protein sequence ID" value="MEL0537550.1"/>
    <property type="molecule type" value="Genomic_DNA"/>
</dbReference>
<accession>A0ABU9EVM6</accession>
<keyword evidence="5" id="KW-0777">Teichoic acid biosynthesis</keyword>
<reference evidence="7 8" key="1">
    <citation type="submission" date="2024-04" db="EMBL/GenBank/DDBJ databases">
        <title>Staphylococcus debuckii a clinical isolate.</title>
        <authorList>
            <person name="Magnan C."/>
            <person name="Plumet L."/>
            <person name="Morsli M."/>
            <person name="Molle V."/>
            <person name="Lavigne J.-P."/>
        </authorList>
    </citation>
    <scope>NUCLEOTIDE SEQUENCE [LARGE SCALE GENOMIC DNA]</scope>
    <source>
        <strain evidence="7 8">NSD001</strain>
    </source>
</reference>
<dbReference type="RefSeq" id="WP_341611240.1">
    <property type="nucleotide sequence ID" value="NZ_JBBWSC010000001.1"/>
</dbReference>
<dbReference type="PANTHER" id="PTHR37316:SF3">
    <property type="entry name" value="TEICHOIC ACID GLYCEROL-PHOSPHATE TRANSFERASE"/>
    <property type="match status" value="1"/>
</dbReference>
<keyword evidence="6" id="KW-0472">Membrane</keyword>
<comment type="similarity">
    <text evidence="2">Belongs to the CDP-glycerol glycerophosphotransferase family.</text>
</comment>
<comment type="subcellular location">
    <subcellularLocation>
        <location evidence="1">Cell membrane</location>
        <topology evidence="1">Peripheral membrane protein</topology>
    </subcellularLocation>
</comment>
<dbReference type="InterPro" id="IPR043148">
    <property type="entry name" value="TagF_C"/>
</dbReference>
<organism evidence="7 8">
    <name type="scientific">Staphylococcus debuckii</name>
    <dbReference type="NCBI Taxonomy" id="2044912"/>
    <lineage>
        <taxon>Bacteria</taxon>
        <taxon>Bacillati</taxon>
        <taxon>Bacillota</taxon>
        <taxon>Bacilli</taxon>
        <taxon>Bacillales</taxon>
        <taxon>Staphylococcaceae</taxon>
        <taxon>Staphylococcus</taxon>
    </lineage>
</organism>
<name>A0ABU9EVM6_9STAP</name>
<evidence type="ECO:0000256" key="6">
    <source>
        <dbReference type="ARBA" id="ARBA00023136"/>
    </source>
</evidence>
<dbReference type="PANTHER" id="PTHR37316">
    <property type="entry name" value="TEICHOIC ACID GLYCEROL-PHOSPHATE PRIMASE"/>
    <property type="match status" value="1"/>
</dbReference>
<evidence type="ECO:0000256" key="1">
    <source>
        <dbReference type="ARBA" id="ARBA00004202"/>
    </source>
</evidence>
<dbReference type="Proteomes" id="UP001380601">
    <property type="component" value="Unassembled WGS sequence"/>
</dbReference>
<gene>
    <name evidence="7" type="ORF">AADA34_02270</name>
</gene>
<comment type="caution">
    <text evidence="7">The sequence shown here is derived from an EMBL/GenBank/DDBJ whole genome shotgun (WGS) entry which is preliminary data.</text>
</comment>
<dbReference type="Gene3D" id="3.40.50.12580">
    <property type="match status" value="1"/>
</dbReference>
<dbReference type="Gene3D" id="3.40.50.11820">
    <property type="match status" value="1"/>
</dbReference>
<evidence type="ECO:0000313" key="7">
    <source>
        <dbReference type="EMBL" id="MEL0537550.1"/>
    </source>
</evidence>
<evidence type="ECO:0000256" key="5">
    <source>
        <dbReference type="ARBA" id="ARBA00022944"/>
    </source>
</evidence>
<keyword evidence="8" id="KW-1185">Reference proteome</keyword>
<dbReference type="InterPro" id="IPR051612">
    <property type="entry name" value="Teichoic_Acid_Biosynth"/>
</dbReference>
<protein>
    <submittedName>
        <fullName evidence="7">CDP-glycerol glycerophosphotransferase family protein</fullName>
    </submittedName>
</protein>
<dbReference type="InterPro" id="IPR007554">
    <property type="entry name" value="Glycerophosphate_synth"/>
</dbReference>
<evidence type="ECO:0000256" key="2">
    <source>
        <dbReference type="ARBA" id="ARBA00010488"/>
    </source>
</evidence>